<evidence type="ECO:0000313" key="3">
    <source>
        <dbReference type="Proteomes" id="UP000314294"/>
    </source>
</evidence>
<reference evidence="2 3" key="1">
    <citation type="submission" date="2019-03" db="EMBL/GenBank/DDBJ databases">
        <title>First draft genome of Liparis tanakae, snailfish: a comprehensive survey of snailfish specific genes.</title>
        <authorList>
            <person name="Kim W."/>
            <person name="Song I."/>
            <person name="Jeong J.-H."/>
            <person name="Kim D."/>
            <person name="Kim S."/>
            <person name="Ryu S."/>
            <person name="Song J.Y."/>
            <person name="Lee S.K."/>
        </authorList>
    </citation>
    <scope>NUCLEOTIDE SEQUENCE [LARGE SCALE GENOMIC DNA]</scope>
    <source>
        <tissue evidence="2">Muscle</tissue>
    </source>
</reference>
<dbReference type="EMBL" id="SRLO01000045">
    <property type="protein sequence ID" value="TNN81685.1"/>
    <property type="molecule type" value="Genomic_DNA"/>
</dbReference>
<evidence type="ECO:0000256" key="1">
    <source>
        <dbReference type="SAM" id="MobiDB-lite"/>
    </source>
</evidence>
<name>A0A4Z2IUS8_9TELE</name>
<protein>
    <submittedName>
        <fullName evidence="2">Uncharacterized protein</fullName>
    </submittedName>
</protein>
<evidence type="ECO:0000313" key="2">
    <source>
        <dbReference type="EMBL" id="TNN81685.1"/>
    </source>
</evidence>
<proteinExistence type="predicted"/>
<feature type="compositionally biased region" description="Low complexity" evidence="1">
    <location>
        <begin position="108"/>
        <end position="118"/>
    </location>
</feature>
<comment type="caution">
    <text evidence="2">The sequence shown here is derived from an EMBL/GenBank/DDBJ whole genome shotgun (WGS) entry which is preliminary data.</text>
</comment>
<organism evidence="2 3">
    <name type="scientific">Liparis tanakae</name>
    <name type="common">Tanaka's snailfish</name>
    <dbReference type="NCBI Taxonomy" id="230148"/>
    <lineage>
        <taxon>Eukaryota</taxon>
        <taxon>Metazoa</taxon>
        <taxon>Chordata</taxon>
        <taxon>Craniata</taxon>
        <taxon>Vertebrata</taxon>
        <taxon>Euteleostomi</taxon>
        <taxon>Actinopterygii</taxon>
        <taxon>Neopterygii</taxon>
        <taxon>Teleostei</taxon>
        <taxon>Neoteleostei</taxon>
        <taxon>Acanthomorphata</taxon>
        <taxon>Eupercaria</taxon>
        <taxon>Perciformes</taxon>
        <taxon>Cottioidei</taxon>
        <taxon>Cottales</taxon>
        <taxon>Liparidae</taxon>
        <taxon>Liparis</taxon>
    </lineage>
</organism>
<keyword evidence="3" id="KW-1185">Reference proteome</keyword>
<dbReference type="AlphaFoldDB" id="A0A4Z2IUS8"/>
<gene>
    <name evidence="2" type="ORF">EYF80_008131</name>
</gene>
<accession>A0A4Z2IUS8</accession>
<sequence>MYAKHIKYLCPSFFHHHQKQLPPPDAEEQGHWTAAMSSAFGSAPAASGLQLGYQRELACLAHCEGVSTASLTMGPVSGPPSCSPPPRIPIYLCDQNTSSEQTAESRRAASQASPSSAERGTRLQQAGFSGDTAAPS</sequence>
<feature type="region of interest" description="Disordered" evidence="1">
    <location>
        <begin position="87"/>
        <end position="136"/>
    </location>
</feature>
<dbReference type="Proteomes" id="UP000314294">
    <property type="component" value="Unassembled WGS sequence"/>
</dbReference>